<evidence type="ECO:0000313" key="4">
    <source>
        <dbReference type="Proteomes" id="UP000184368"/>
    </source>
</evidence>
<dbReference type="CDD" id="cd10551">
    <property type="entry name" value="PsrB"/>
    <property type="match status" value="1"/>
</dbReference>
<dbReference type="InterPro" id="IPR017896">
    <property type="entry name" value="4Fe4S_Fe-S-bd"/>
</dbReference>
<feature type="domain" description="4Fe-4S ferredoxin-type" evidence="2">
    <location>
        <begin position="884"/>
        <end position="913"/>
    </location>
</feature>
<evidence type="ECO:0000259" key="2">
    <source>
        <dbReference type="PROSITE" id="PS51379"/>
    </source>
</evidence>
<dbReference type="NCBIfam" id="TIGR04519">
    <property type="entry name" value="MoCo_extend_TAT"/>
    <property type="match status" value="1"/>
</dbReference>
<feature type="compositionally biased region" description="Basic and acidic residues" evidence="1">
    <location>
        <begin position="1076"/>
        <end position="1086"/>
    </location>
</feature>
<dbReference type="STRING" id="1302690.BUE76_03370"/>
<keyword evidence="4" id="KW-1185">Reference proteome</keyword>
<dbReference type="Pfam" id="PF13247">
    <property type="entry name" value="Fer4_11"/>
    <property type="match status" value="1"/>
</dbReference>
<dbReference type="RefSeq" id="WP_073045410.1">
    <property type="nucleotide sequence ID" value="NZ_FQUO01000013.1"/>
</dbReference>
<feature type="domain" description="4Fe-4S ferredoxin-type" evidence="2">
    <location>
        <begin position="852"/>
        <end position="883"/>
    </location>
</feature>
<dbReference type="InterPro" id="IPR030948">
    <property type="entry name" value="TAT_var_transloc_signal_dom"/>
</dbReference>
<dbReference type="AlphaFoldDB" id="A0A1M5FBE3"/>
<proteinExistence type="predicted"/>
<evidence type="ECO:0000313" key="3">
    <source>
        <dbReference type="EMBL" id="SHF88776.1"/>
    </source>
</evidence>
<dbReference type="Proteomes" id="UP000184368">
    <property type="component" value="Unassembled WGS sequence"/>
</dbReference>
<protein>
    <submittedName>
        <fullName evidence="3">Quinol:cytochrome c oxidoreductase iron-sulfur protein</fullName>
    </submittedName>
</protein>
<dbReference type="PANTHER" id="PTHR42783">
    <property type="entry name" value="GLUTAMATE SYNTHASE [NADPH] SMALL CHAIN"/>
    <property type="match status" value="1"/>
</dbReference>
<reference evidence="3 4" key="1">
    <citation type="submission" date="2016-11" db="EMBL/GenBank/DDBJ databases">
        <authorList>
            <person name="Jaros S."/>
            <person name="Januszkiewicz K."/>
            <person name="Wedrychowicz H."/>
        </authorList>
    </citation>
    <scope>NUCLEOTIDE SEQUENCE [LARGE SCALE GENOMIC DNA]</scope>
    <source>
        <strain evidence="3 4">DSM 26897</strain>
    </source>
</reference>
<dbReference type="SUPFAM" id="SSF53706">
    <property type="entry name" value="Formate dehydrogenase/DMSO reductase, domains 1-3"/>
    <property type="match status" value="1"/>
</dbReference>
<dbReference type="Gene3D" id="3.30.70.20">
    <property type="match status" value="2"/>
</dbReference>
<dbReference type="PROSITE" id="PS51379">
    <property type="entry name" value="4FE4S_FER_2"/>
    <property type="match status" value="3"/>
</dbReference>
<dbReference type="EMBL" id="FQUO01000013">
    <property type="protein sequence ID" value="SHF88776.1"/>
    <property type="molecule type" value="Genomic_DNA"/>
</dbReference>
<dbReference type="SUPFAM" id="SSF54862">
    <property type="entry name" value="4Fe-4S ferredoxins"/>
    <property type="match status" value="1"/>
</dbReference>
<feature type="region of interest" description="Disordered" evidence="1">
    <location>
        <begin position="1057"/>
        <end position="1086"/>
    </location>
</feature>
<organism evidence="3 4">
    <name type="scientific">Cnuella takakiae</name>
    <dbReference type="NCBI Taxonomy" id="1302690"/>
    <lineage>
        <taxon>Bacteria</taxon>
        <taxon>Pseudomonadati</taxon>
        <taxon>Bacteroidota</taxon>
        <taxon>Chitinophagia</taxon>
        <taxon>Chitinophagales</taxon>
        <taxon>Chitinophagaceae</taxon>
        <taxon>Cnuella</taxon>
    </lineage>
</organism>
<dbReference type="OrthoDB" id="9779457at2"/>
<name>A0A1M5FBE3_9BACT</name>
<feature type="domain" description="4Fe-4S ferredoxin-type" evidence="2">
    <location>
        <begin position="793"/>
        <end position="823"/>
    </location>
</feature>
<evidence type="ECO:0000256" key="1">
    <source>
        <dbReference type="SAM" id="MobiDB-lite"/>
    </source>
</evidence>
<dbReference type="Gene3D" id="3.30.2070.10">
    <property type="entry name" value="Formate dehydrogenase/DMSO reductase"/>
    <property type="match status" value="1"/>
</dbReference>
<dbReference type="Gene3D" id="3.40.228.10">
    <property type="entry name" value="Dimethylsulfoxide Reductase, domain 2"/>
    <property type="match status" value="1"/>
</dbReference>
<accession>A0A1M5FBE3</accession>
<dbReference type="PANTHER" id="PTHR42783:SF3">
    <property type="entry name" value="GLUTAMATE SYNTHASE [NADPH] SMALL CHAIN-RELATED"/>
    <property type="match status" value="1"/>
</dbReference>
<gene>
    <name evidence="3" type="ORF">SAMN05444008_113123</name>
</gene>
<sequence>MENKYWQSFAELNDNENFQKQNKDEFREELPFGDIDDKGLLDSKTPRRDFLKYLGFSTAAASLAACKQPVRKAVPYVNRPEEIVPGVASYYATTFTTDGEVLPIVAKVRDARPIKIEGNTVCSYTLGGTSPRAQASVLDLYDTYRLTHPRRKQGDKYQEIPSFDQLDKQVTEALAGLGGRPVVLLTHTIASPSTQQVISEFLAKYPGSRHVQYDAVSYSGMLLANEASFGRRVLPTFEFDKADVIVSLGADFLGTWVSPVENARKYSFGRKINEQNPTMSKHYQFESYMSMTGASADERFTHRPSETGAVALALLQAVGGAVSAPAIADAKLKAGIAKVAADLRKHNGRALVVCGSNDPNVQQVVNAINAAVGAVGTTLNFAQPNLTKAGVDKDLVDLVAQMNAGQVGALLIAGANPAYEYFDTKAFASALQKVKFSVSFNEKADETTELTTYQVPMHHYLESWGDFEPKTGYFAFQQPTIAPLFKTRPFQTSLLKWAGNGTDYDTYFRQFWISRLGGLPALDKALQDGVLEGGTAARSLAGIAAAAVSDSTVAARVVTSVGGASFNGAGVGAAAAAIAATKAGKDELVIYQNIAMASGKQSGNPWLLEVPDPITKATWDNYAMISTAKADELGIKYKTSDYEYYPDKPVIKISVAGKEVSLPALVIPGMNANTIAVAVGYGRNAGFGKASEGVGKNVFPFARFNGTTVDYSNNVTVAAETFGTEKVAQTQIHQSYEGRTEVVKETTLATFVANPTMFSSFREELAKDYAPKSGDYRKEATLYGDHVQPGPKWGMSIDMNSCIGCQACVVACHTENNVPVVGKSEVLRYHDMHWLRIDRYFVSDENNPDDVKAVVFQPMMCQHCDNAPCENVCPVAATMHNEEGINQMAYNRCIGTRYCANNCPYKVRRFNWADYTGADSFKDNQDQKLVGELDPVVFQMNDELTRMVLNPDVTVRSRGVMEKCSFCVQRTQAGKLKAKLENRQLKGDEIQSACAQACPTGAIVFGNVNDETSTVAQLRENNNGRLFYVIEQIHTLPNVSYLAKIRNTEEIVQVKRETAGGEHQGQGETPGANADQKAEKAGHEAH</sequence>
<dbReference type="Gene3D" id="3.40.50.740">
    <property type="match status" value="1"/>
</dbReference>